<dbReference type="GO" id="GO:0004527">
    <property type="term" value="F:exonuclease activity"/>
    <property type="evidence" value="ECO:0007669"/>
    <property type="project" value="UniProtKB-KW"/>
</dbReference>
<gene>
    <name evidence="1" type="ORF">phiAp1_29</name>
</gene>
<keyword evidence="1" id="KW-0540">Nuclease</keyword>
<keyword evidence="2" id="KW-1185">Reference proteome</keyword>
<name>A0A1L7DS63_9CAUD</name>
<evidence type="ECO:0000313" key="2">
    <source>
        <dbReference type="Proteomes" id="UP000221958"/>
    </source>
</evidence>
<protein>
    <submittedName>
        <fullName evidence="1">DNA exonuclease</fullName>
    </submittedName>
</protein>
<evidence type="ECO:0000313" key="1">
    <source>
        <dbReference type="EMBL" id="APU03170.1"/>
    </source>
</evidence>
<accession>A0A1L7DS63</accession>
<dbReference type="Proteomes" id="UP000221958">
    <property type="component" value="Segment"/>
</dbReference>
<dbReference type="EMBL" id="KY117485">
    <property type="protein sequence ID" value="APU03170.1"/>
    <property type="molecule type" value="Genomic_DNA"/>
</dbReference>
<sequence>MKIIGLDTSADELGDEYATSQSGKVLIMDGDGPAYVAAATVKTLPTGIRRFHMACLEAQFMAEATTVEVHLTHEECYKAGRFKVKAAKPYQGQRSSSAKPPLLQALRQEINEADPPPGVFVHMQTVVEADDAMMMKAYELGEMGIIRSEDKDLRMTPYPYYDIETGTVLPSDPFGSLYIKEMASGKKLLGRSLKFFWAQMMMGDGADNIKGLLKLNGKDCGPVNTFDLLHPLTEIGQVCNAVIDAYRAIDQNPLPEAWLLWMLRSPDDNVWKYFNELDWTEANRAFLADCVSRPWFDT</sequence>
<keyword evidence="1" id="KW-0378">Hydrolase</keyword>
<organism evidence="1 2">
    <name type="scientific">Ralstonia phage phiAp1</name>
    <dbReference type="NCBI Taxonomy" id="2783867"/>
    <lineage>
        <taxon>Viruses</taxon>
        <taxon>Duplodnaviria</taxon>
        <taxon>Heunggongvirae</taxon>
        <taxon>Uroviricota</taxon>
        <taxon>Caudoviricetes</taxon>
        <taxon>Autographivirales</taxon>
        <taxon>Autoscriptoviridae</taxon>
        <taxon>Ayakvirus</taxon>
        <taxon>Ayakvirus Ap1</taxon>
    </lineage>
</organism>
<keyword evidence="1" id="KW-0269">Exonuclease</keyword>
<proteinExistence type="predicted"/>
<reference evidence="2" key="1">
    <citation type="submission" date="2016-11" db="EMBL/GenBank/DDBJ databases">
        <authorList>
            <person name="Xavier A.S."/>
            <person name="Silva F.P."/>
            <person name="Vidigal P.M.P."/>
            <person name="Lima T.T.M."/>
            <person name="Souza F.O."/>
            <person name="Alfenas-Zerbini P."/>
        </authorList>
    </citation>
    <scope>NUCLEOTIDE SEQUENCE [LARGE SCALE GENOMIC DNA]</scope>
</reference>